<dbReference type="OrthoDB" id="246065at2"/>
<dbReference type="Gene3D" id="3.40.50.1110">
    <property type="entry name" value="SGNH hydrolase"/>
    <property type="match status" value="2"/>
</dbReference>
<dbReference type="InterPro" id="IPR036514">
    <property type="entry name" value="SGNH_hydro_sf"/>
</dbReference>
<feature type="domain" description="SGNH hydrolase-type esterase" evidence="2">
    <location>
        <begin position="49"/>
        <end position="244"/>
    </location>
</feature>
<dbReference type="RefSeq" id="WP_145341957.1">
    <property type="nucleotide sequence ID" value="NZ_CP036261.1"/>
</dbReference>
<dbReference type="PANTHER" id="PTHR30383:SF5">
    <property type="entry name" value="SGNH HYDROLASE-TYPE ESTERASE DOMAIN-CONTAINING PROTEIN"/>
    <property type="match status" value="1"/>
</dbReference>
<protein>
    <submittedName>
        <fullName evidence="3">Arylesterase</fullName>
        <ecNumber evidence="3">3.1.1.2</ecNumber>
    </submittedName>
</protein>
<dbReference type="GO" id="GO:0004622">
    <property type="term" value="F:phosphatidylcholine lysophospholipase activity"/>
    <property type="evidence" value="ECO:0007669"/>
    <property type="project" value="TreeGrafter"/>
</dbReference>
<sequence precursor="true">MLKPSTKYNLRQLVGMCSVLLFTAGWMVADADDLSADQVGTRPVTIVTLGDSITKGVRSGVTAEQTFAALVEKGLLENGVKARVVNVGIGGERTDQALKRLDQIVELPAEKKQLAANASTQPDIVTIMYGTNDSYVDKGKTASRITVDAYRDNLQTMVVELLRRGIFPVLMTEPRWSDEAAVNGVGENPNVRLEPFVVACRETAAKWRVPLIDHFAAWTDAGSAGTNLHQWTTDGCHPNPTGHQKIADLMLPVLQQAVGPELKTRQKLAAGKNVRVVCFGDSVTGVYYHSGSRRAYTDMLGIALRKAGPQANIEMINAGISGHTTENALARIDRDVIAHRPDLVTVMFGLNDMTRVPLEKYSENLKAIVLKCQAAGSEVVLATPNCVTTTADRPTEKLIQYCDAIRQVGSELNVPVCDVYRELDAAREHAAFDWGLLMSDPIHPNMAGHKRIATCLAQSITRQRHSLDEVPAPSNPIERTLKLISEGKPVRILAMPPFDKSIAPALRTLWPDAEITVDTWPIEKLTLAEIEASAKGRVRSLKPDLVLISVPRSAASDSDEAFAESYAWIMNWSLNFGPPTWDVVVVHPAVTDMTSELADRDDLIRRLVNAQDLSLIDRPAGSTATAEEILLQWLQPFAKR</sequence>
<evidence type="ECO:0000313" key="4">
    <source>
        <dbReference type="Proteomes" id="UP000319557"/>
    </source>
</evidence>
<dbReference type="PANTHER" id="PTHR30383">
    <property type="entry name" value="THIOESTERASE 1/PROTEASE 1/LYSOPHOSPHOLIPASE L1"/>
    <property type="match status" value="1"/>
</dbReference>
<keyword evidence="1" id="KW-0732">Signal</keyword>
<dbReference type="EC" id="3.1.1.2" evidence="3"/>
<name>A0A517LUI8_9BACT</name>
<dbReference type="InterPro" id="IPR013830">
    <property type="entry name" value="SGNH_hydro"/>
</dbReference>
<dbReference type="KEGG" id="ruv:EC9_04510"/>
<gene>
    <name evidence="3" type="ORF">EC9_04510</name>
</gene>
<evidence type="ECO:0000259" key="2">
    <source>
        <dbReference type="Pfam" id="PF13472"/>
    </source>
</evidence>
<dbReference type="AlphaFoldDB" id="A0A517LUI8"/>
<dbReference type="SUPFAM" id="SSF52266">
    <property type="entry name" value="SGNH hydrolase"/>
    <property type="match status" value="2"/>
</dbReference>
<dbReference type="Proteomes" id="UP000319557">
    <property type="component" value="Chromosome"/>
</dbReference>
<dbReference type="Pfam" id="PF13472">
    <property type="entry name" value="Lipase_GDSL_2"/>
    <property type="match status" value="2"/>
</dbReference>
<feature type="chain" id="PRO_5021841758" evidence="1">
    <location>
        <begin position="32"/>
        <end position="640"/>
    </location>
</feature>
<keyword evidence="4" id="KW-1185">Reference proteome</keyword>
<accession>A0A517LUI8</accession>
<feature type="signal peptide" evidence="1">
    <location>
        <begin position="1"/>
        <end position="31"/>
    </location>
</feature>
<proteinExistence type="predicted"/>
<dbReference type="GO" id="GO:0004064">
    <property type="term" value="F:arylesterase activity"/>
    <property type="evidence" value="ECO:0007669"/>
    <property type="project" value="UniProtKB-EC"/>
</dbReference>
<reference evidence="3 4" key="1">
    <citation type="submission" date="2019-02" db="EMBL/GenBank/DDBJ databases">
        <title>Deep-cultivation of Planctomycetes and their phenomic and genomic characterization uncovers novel biology.</title>
        <authorList>
            <person name="Wiegand S."/>
            <person name="Jogler M."/>
            <person name="Boedeker C."/>
            <person name="Pinto D."/>
            <person name="Vollmers J."/>
            <person name="Rivas-Marin E."/>
            <person name="Kohn T."/>
            <person name="Peeters S.H."/>
            <person name="Heuer A."/>
            <person name="Rast P."/>
            <person name="Oberbeckmann S."/>
            <person name="Bunk B."/>
            <person name="Jeske O."/>
            <person name="Meyerdierks A."/>
            <person name="Storesund J.E."/>
            <person name="Kallscheuer N."/>
            <person name="Luecker S."/>
            <person name="Lage O.M."/>
            <person name="Pohl T."/>
            <person name="Merkel B.J."/>
            <person name="Hornburger P."/>
            <person name="Mueller R.-W."/>
            <person name="Bruemmer F."/>
            <person name="Labrenz M."/>
            <person name="Spormann A.M."/>
            <person name="Op den Camp H."/>
            <person name="Overmann J."/>
            <person name="Amann R."/>
            <person name="Jetten M.S.M."/>
            <person name="Mascher T."/>
            <person name="Medema M.H."/>
            <person name="Devos D.P."/>
            <person name="Kaster A.-K."/>
            <person name="Ovreas L."/>
            <person name="Rohde M."/>
            <person name="Galperin M.Y."/>
            <person name="Jogler C."/>
        </authorList>
    </citation>
    <scope>NUCLEOTIDE SEQUENCE [LARGE SCALE GENOMIC DNA]</scope>
    <source>
        <strain evidence="3 4">EC9</strain>
    </source>
</reference>
<dbReference type="InterPro" id="IPR051532">
    <property type="entry name" value="Ester_Hydrolysis_Enzymes"/>
</dbReference>
<feature type="domain" description="SGNH hydrolase-type esterase" evidence="2">
    <location>
        <begin position="278"/>
        <end position="451"/>
    </location>
</feature>
<keyword evidence="3" id="KW-0378">Hydrolase</keyword>
<evidence type="ECO:0000313" key="3">
    <source>
        <dbReference type="EMBL" id="QDS86290.1"/>
    </source>
</evidence>
<organism evidence="3 4">
    <name type="scientific">Rosistilla ulvae</name>
    <dbReference type="NCBI Taxonomy" id="1930277"/>
    <lineage>
        <taxon>Bacteria</taxon>
        <taxon>Pseudomonadati</taxon>
        <taxon>Planctomycetota</taxon>
        <taxon>Planctomycetia</taxon>
        <taxon>Pirellulales</taxon>
        <taxon>Pirellulaceae</taxon>
        <taxon>Rosistilla</taxon>
    </lineage>
</organism>
<dbReference type="EMBL" id="CP036261">
    <property type="protein sequence ID" value="QDS86290.1"/>
    <property type="molecule type" value="Genomic_DNA"/>
</dbReference>
<evidence type="ECO:0000256" key="1">
    <source>
        <dbReference type="SAM" id="SignalP"/>
    </source>
</evidence>